<organism evidence="3 4">
    <name type="scientific">Schistosoma bovis</name>
    <name type="common">Blood fluke</name>
    <dbReference type="NCBI Taxonomy" id="6184"/>
    <lineage>
        <taxon>Eukaryota</taxon>
        <taxon>Metazoa</taxon>
        <taxon>Spiralia</taxon>
        <taxon>Lophotrochozoa</taxon>
        <taxon>Platyhelminthes</taxon>
        <taxon>Trematoda</taxon>
        <taxon>Digenea</taxon>
        <taxon>Strigeidida</taxon>
        <taxon>Schistosomatoidea</taxon>
        <taxon>Schistosomatidae</taxon>
        <taxon>Schistosoma</taxon>
    </lineage>
</organism>
<feature type="compositionally biased region" description="Polar residues" evidence="1">
    <location>
        <begin position="588"/>
        <end position="609"/>
    </location>
</feature>
<dbReference type="GO" id="GO:0031297">
    <property type="term" value="P:replication fork processing"/>
    <property type="evidence" value="ECO:0007669"/>
    <property type="project" value="TreeGrafter"/>
</dbReference>
<feature type="compositionally biased region" description="Basic and acidic residues" evidence="1">
    <location>
        <begin position="612"/>
        <end position="624"/>
    </location>
</feature>
<evidence type="ECO:0000259" key="2">
    <source>
        <dbReference type="Pfam" id="PF05205"/>
    </source>
</evidence>
<proteinExistence type="predicted"/>
<feature type="compositionally biased region" description="Low complexity" evidence="1">
    <location>
        <begin position="446"/>
        <end position="458"/>
    </location>
</feature>
<name>A0A430QA09_SCHBO</name>
<dbReference type="AlphaFoldDB" id="A0A430QA09"/>
<sequence>MEISSQRSQTASHIVDQIKSQGLFDKIRKQCLEDVDVNLDYQVLQKKVNSFVSSFLQNQSWNPGVEKLKLREQLRTKLLSTKMLSCGVDKLVNQALNAKMPKNFKNQVQNIVCDYFDLNPESILASSLGNQNCAEIRPAIYPENPTGPYPSDSYDRAYGSVMSNPVTIPTPQGIQPPFPYPYPPVPVQHSVIQASVPCPITAYVGPSANYLIPPPPPPPSVFCQPLVHFNNQSSVPPQNFQTPANNTVSPSATHSDIEHVRTQPLEVTVEESVPCDDPMDIESLSPNSPADESTASLLHENSEFCGERHSSKVSEKSSYRQPNKIAWHDVHLLLDDVSEDEEKDVISKSPTSLGNSIPYSDHSSVLRSPHTISQSYDRNLSVQSTFSRNIHNADDCIRSTSPIAYDERKHRNKYMTSTLEYNPENYVSNFKTESAKLCYEQKSDSNDSYSTNTSTNRTNHNHSKYSRSSTSPFSTSQLCDANDWCTKSTGMSSRIEIYHSSQSIRRSQTSIKSKVIIIDFVTMKRLFPYIAFEIDQPVYSPTSHSERHLSDTFRQSHYTKSPDIFMDRRLKSDYPSSSSLSNQFRSSPDSMVQTKMRSNKSYPNITSSCEWARNESRSPEEHSSRSSSMFSQGNCSLSSVLERVTPEPTPTSQYPSSSTYKTFETETVNAYSPDFASDRLTRKREIEARLKEIESTERKLLNWKKMQSYGKEARSFTNRDDVEYGPDYKKYCFQVKQFYIQVVAMFGHY</sequence>
<dbReference type="Proteomes" id="UP000290809">
    <property type="component" value="Unassembled WGS sequence"/>
</dbReference>
<dbReference type="PANTHER" id="PTHR31532:SF10">
    <property type="entry name" value="BIORIENTATION OF CHROMOSOMES IN CELL DIVISION PROTEIN 1-LIKE 1"/>
    <property type="match status" value="1"/>
</dbReference>
<feature type="domain" description="BOD1/SHG1" evidence="2">
    <location>
        <begin position="14"/>
        <end position="108"/>
    </location>
</feature>
<reference evidence="3 4" key="1">
    <citation type="journal article" date="2019" name="PLoS Pathog.">
        <title>Genome sequence of the bovine parasite Schistosoma bovis Tanzania.</title>
        <authorList>
            <person name="Oey H."/>
            <person name="Zakrzewski M."/>
            <person name="Gobert G."/>
            <person name="Gravermann K."/>
            <person name="Stoye J."/>
            <person name="Jones M."/>
            <person name="Mcmanus D."/>
            <person name="Krause L."/>
        </authorList>
    </citation>
    <scope>NUCLEOTIDE SEQUENCE [LARGE SCALE GENOMIC DNA]</scope>
    <source>
        <strain evidence="3 4">TAN1997</strain>
    </source>
</reference>
<dbReference type="InterPro" id="IPR055264">
    <property type="entry name" value="BOD1/SHG1_dom"/>
</dbReference>
<dbReference type="PANTHER" id="PTHR31532">
    <property type="entry name" value="BIORIENTATION OF CHROMOSOMES IN CELL DIVISION 1 FAMILY MEMBER"/>
    <property type="match status" value="1"/>
</dbReference>
<evidence type="ECO:0000313" key="4">
    <source>
        <dbReference type="Proteomes" id="UP000290809"/>
    </source>
</evidence>
<feature type="compositionally biased region" description="Low complexity" evidence="1">
    <location>
        <begin position="576"/>
        <end position="587"/>
    </location>
</feature>
<evidence type="ECO:0000256" key="1">
    <source>
        <dbReference type="SAM" id="MobiDB-lite"/>
    </source>
</evidence>
<dbReference type="STRING" id="6184.A0A430QA09"/>
<feature type="compositionally biased region" description="Polar residues" evidence="1">
    <location>
        <begin position="348"/>
        <end position="369"/>
    </location>
</feature>
<gene>
    <name evidence="3" type="ORF">DC041_0003506</name>
</gene>
<feature type="region of interest" description="Disordered" evidence="1">
    <location>
        <begin position="442"/>
        <end position="474"/>
    </location>
</feature>
<feature type="region of interest" description="Disordered" evidence="1">
    <location>
        <begin position="347"/>
        <end position="369"/>
    </location>
</feature>
<evidence type="ECO:0000313" key="3">
    <source>
        <dbReference type="EMBL" id="RTG84558.1"/>
    </source>
</evidence>
<comment type="caution">
    <text evidence="3">The sequence shown here is derived from an EMBL/GenBank/DDBJ whole genome shotgun (WGS) entry which is preliminary data.</text>
</comment>
<accession>A0A430QA09</accession>
<keyword evidence="4" id="KW-1185">Reference proteome</keyword>
<protein>
    <recommendedName>
        <fullName evidence="2">BOD1/SHG1 domain-containing protein</fullName>
    </recommendedName>
</protein>
<dbReference type="EMBL" id="QMKO01002150">
    <property type="protein sequence ID" value="RTG84558.1"/>
    <property type="molecule type" value="Genomic_DNA"/>
</dbReference>
<dbReference type="Pfam" id="PF05205">
    <property type="entry name" value="COMPASS-Shg1"/>
    <property type="match status" value="1"/>
</dbReference>
<feature type="region of interest" description="Disordered" evidence="1">
    <location>
        <begin position="572"/>
        <end position="633"/>
    </location>
</feature>
<dbReference type="GO" id="GO:0048188">
    <property type="term" value="C:Set1C/COMPASS complex"/>
    <property type="evidence" value="ECO:0007669"/>
    <property type="project" value="TreeGrafter"/>
</dbReference>